<dbReference type="AlphaFoldDB" id="A0A1R3KCL2"/>
<protein>
    <recommendedName>
        <fullName evidence="2">14-3-3 domain-containing protein</fullName>
    </recommendedName>
</protein>
<proteinExistence type="inferred from homology"/>
<dbReference type="Pfam" id="PF00244">
    <property type="entry name" value="14-3-3"/>
    <property type="match status" value="1"/>
</dbReference>
<name>A0A1R3KCL2_9ROSI</name>
<evidence type="ECO:0000313" key="4">
    <source>
        <dbReference type="Proteomes" id="UP000187203"/>
    </source>
</evidence>
<reference evidence="4" key="1">
    <citation type="submission" date="2013-09" db="EMBL/GenBank/DDBJ databases">
        <title>Corchorus olitorius genome sequencing.</title>
        <authorList>
            <person name="Alam M."/>
            <person name="Haque M.S."/>
            <person name="Islam M.S."/>
            <person name="Emdad E.M."/>
            <person name="Islam M.M."/>
            <person name="Ahmed B."/>
            <person name="Halim A."/>
            <person name="Hossen Q.M.M."/>
            <person name="Hossain M.Z."/>
            <person name="Ahmed R."/>
            <person name="Khan M.M."/>
            <person name="Islam R."/>
            <person name="Rashid M.M."/>
            <person name="Khan S.A."/>
            <person name="Rahman M.S."/>
            <person name="Alam M."/>
            <person name="Yahiya A.S."/>
            <person name="Khan M.S."/>
            <person name="Azam M.S."/>
            <person name="Haque T."/>
            <person name="Lashkar M.Z.H."/>
            <person name="Akhand A.I."/>
            <person name="Morshed G."/>
            <person name="Roy S."/>
            <person name="Uddin K.S."/>
            <person name="Rabeya T."/>
            <person name="Hossain A.S."/>
            <person name="Chowdhury A."/>
            <person name="Snigdha A.R."/>
            <person name="Mortoza M.S."/>
            <person name="Matin S.A."/>
            <person name="Hoque S.M.E."/>
            <person name="Islam M.K."/>
            <person name="Roy D.K."/>
            <person name="Haider R."/>
            <person name="Moosa M.M."/>
            <person name="Elias S.M."/>
            <person name="Hasan A.M."/>
            <person name="Jahan S."/>
            <person name="Shafiuddin M."/>
            <person name="Mahmood N."/>
            <person name="Shommy N.S."/>
        </authorList>
    </citation>
    <scope>NUCLEOTIDE SEQUENCE [LARGE SCALE GENOMIC DNA]</scope>
    <source>
        <strain evidence="4">cv. O-4</strain>
    </source>
</reference>
<feature type="domain" description="14-3-3" evidence="2">
    <location>
        <begin position="10"/>
        <end position="42"/>
    </location>
</feature>
<dbReference type="EMBL" id="AWUE01014183">
    <property type="protein sequence ID" value="OMP04823.1"/>
    <property type="molecule type" value="Genomic_DNA"/>
</dbReference>
<evidence type="ECO:0000259" key="2">
    <source>
        <dbReference type="Pfam" id="PF00244"/>
    </source>
</evidence>
<gene>
    <name evidence="3" type="ORF">COLO4_09263</name>
</gene>
<dbReference type="Proteomes" id="UP000187203">
    <property type="component" value="Unassembled WGS sequence"/>
</dbReference>
<evidence type="ECO:0000313" key="3">
    <source>
        <dbReference type="EMBL" id="OMP04823.1"/>
    </source>
</evidence>
<accession>A0A1R3KCL2</accession>
<dbReference type="Gene3D" id="1.20.190.20">
    <property type="entry name" value="14-3-3 domain"/>
    <property type="match status" value="1"/>
</dbReference>
<dbReference type="STRING" id="93759.A0A1R3KCL2"/>
<comment type="similarity">
    <text evidence="1">Belongs to the 14-3-3 family.</text>
</comment>
<dbReference type="SUPFAM" id="SSF48445">
    <property type="entry name" value="14-3-3 protein"/>
    <property type="match status" value="1"/>
</dbReference>
<dbReference type="InterPro" id="IPR036815">
    <property type="entry name" value="14-3-3_dom_sf"/>
</dbReference>
<dbReference type="InterPro" id="IPR023410">
    <property type="entry name" value="14-3-3_domain"/>
</dbReference>
<organism evidence="3 4">
    <name type="scientific">Corchorus olitorius</name>
    <dbReference type="NCBI Taxonomy" id="93759"/>
    <lineage>
        <taxon>Eukaryota</taxon>
        <taxon>Viridiplantae</taxon>
        <taxon>Streptophyta</taxon>
        <taxon>Embryophyta</taxon>
        <taxon>Tracheophyta</taxon>
        <taxon>Spermatophyta</taxon>
        <taxon>Magnoliopsida</taxon>
        <taxon>eudicotyledons</taxon>
        <taxon>Gunneridae</taxon>
        <taxon>Pentapetalae</taxon>
        <taxon>rosids</taxon>
        <taxon>malvids</taxon>
        <taxon>Malvales</taxon>
        <taxon>Malvaceae</taxon>
        <taxon>Grewioideae</taxon>
        <taxon>Apeibeae</taxon>
        <taxon>Corchorus</taxon>
    </lineage>
</organism>
<keyword evidence="4" id="KW-1185">Reference proteome</keyword>
<evidence type="ECO:0000256" key="1">
    <source>
        <dbReference type="ARBA" id="ARBA00006141"/>
    </source>
</evidence>
<comment type="caution">
    <text evidence="3">The sequence shown here is derived from an EMBL/GenBank/DDBJ whole genome shotgun (WGS) entry which is preliminary data.</text>
</comment>
<sequence>MVSAMKKLSELDVKGDYYRYLAEFKMGDERKEAADQSMKAYQFKDIGS</sequence>
<dbReference type="OrthoDB" id="1735995at2759"/>